<comment type="caution">
    <text evidence="2">The sequence shown here is derived from an EMBL/GenBank/DDBJ whole genome shotgun (WGS) entry which is preliminary data.</text>
</comment>
<evidence type="ECO:0000313" key="3">
    <source>
        <dbReference type="Proteomes" id="UP001142153"/>
    </source>
</evidence>
<evidence type="ECO:0008006" key="4">
    <source>
        <dbReference type="Google" id="ProtNLM"/>
    </source>
</evidence>
<gene>
    <name evidence="2" type="ORF">O6P37_15945</name>
</gene>
<keyword evidence="3" id="KW-1185">Reference proteome</keyword>
<organism evidence="2 3">
    <name type="scientific">Mycobacterium hippophais</name>
    <dbReference type="NCBI Taxonomy" id="3016340"/>
    <lineage>
        <taxon>Bacteria</taxon>
        <taxon>Bacillati</taxon>
        <taxon>Actinomycetota</taxon>
        <taxon>Actinomycetes</taxon>
        <taxon>Mycobacteriales</taxon>
        <taxon>Mycobacteriaceae</taxon>
        <taxon>Mycobacterium</taxon>
    </lineage>
</organism>
<reference evidence="2" key="1">
    <citation type="submission" date="2022-12" db="EMBL/GenBank/DDBJ databases">
        <authorList>
            <person name="Deng Y."/>
            <person name="Zhang Y.-Q."/>
        </authorList>
    </citation>
    <scope>NUCLEOTIDE SEQUENCE</scope>
    <source>
        <strain evidence="2">CPCC 205372</strain>
    </source>
</reference>
<dbReference type="EMBL" id="JAPZPY010000007">
    <property type="protein sequence ID" value="MCZ8380361.1"/>
    <property type="molecule type" value="Genomic_DNA"/>
</dbReference>
<dbReference type="RefSeq" id="WP_269895009.1">
    <property type="nucleotide sequence ID" value="NZ_JAPZPY010000007.1"/>
</dbReference>
<dbReference type="Proteomes" id="UP001142153">
    <property type="component" value="Unassembled WGS sequence"/>
</dbReference>
<proteinExistence type="predicted"/>
<feature type="region of interest" description="Disordered" evidence="1">
    <location>
        <begin position="15"/>
        <end position="44"/>
    </location>
</feature>
<sequence length="165" mass="17341">MGPIAIVLASGFLAGCSSSSTTDEQSSSSERPVPPPPSAAAPPVGTVVPTTEGTTAYAEQVQTMVLDGLSDNDLKRPATFRDMCATIVVWACAIAKIESDSPGTIEITLAPEDLWIAKWDGSTDWYDFGEHVARGVYNFAGGVQPPISQIDVMTPTGDIAYLGNY</sequence>
<feature type="compositionally biased region" description="Low complexity" evidence="1">
    <location>
        <begin position="17"/>
        <end position="31"/>
    </location>
</feature>
<accession>A0ABT4PV34</accession>
<evidence type="ECO:0000256" key="1">
    <source>
        <dbReference type="SAM" id="MobiDB-lite"/>
    </source>
</evidence>
<name>A0ABT4PV34_9MYCO</name>
<evidence type="ECO:0000313" key="2">
    <source>
        <dbReference type="EMBL" id="MCZ8380361.1"/>
    </source>
</evidence>
<protein>
    <recommendedName>
        <fullName evidence="4">Lipoprotein</fullName>
    </recommendedName>
</protein>